<dbReference type="EMBL" id="VIIS01000725">
    <property type="protein sequence ID" value="KAF0305760.1"/>
    <property type="molecule type" value="Genomic_DNA"/>
</dbReference>
<dbReference type="Proteomes" id="UP000440578">
    <property type="component" value="Unassembled WGS sequence"/>
</dbReference>
<comment type="caution">
    <text evidence="1">The sequence shown here is derived from an EMBL/GenBank/DDBJ whole genome shotgun (WGS) entry which is preliminary data.</text>
</comment>
<gene>
    <name evidence="1" type="ORF">FJT64_002512</name>
</gene>
<keyword evidence="2" id="KW-1185">Reference proteome</keyword>
<protein>
    <submittedName>
        <fullName evidence="1">Uncharacterized protein</fullName>
    </submittedName>
</protein>
<reference evidence="1 2" key="1">
    <citation type="submission" date="2019-07" db="EMBL/GenBank/DDBJ databases">
        <title>Draft genome assembly of a fouling barnacle, Amphibalanus amphitrite (Darwin, 1854): The first reference genome for Thecostraca.</title>
        <authorList>
            <person name="Kim W."/>
        </authorList>
    </citation>
    <scope>NUCLEOTIDE SEQUENCE [LARGE SCALE GENOMIC DNA]</scope>
    <source>
        <strain evidence="1">SNU_AA5</strain>
        <tissue evidence="1">Soma without cirri and trophi</tissue>
    </source>
</reference>
<accession>A0A6A4WPX4</accession>
<dbReference type="AlphaFoldDB" id="A0A6A4WPX4"/>
<name>A0A6A4WPX4_AMPAM</name>
<sequence>MMLLAKSNFRKTATIDCASQCPDRCLRNEYSISLLNSAQLPASYRGAAAASLRIFVSPRVEIHQEHYEYDLRRLASEFGGLLGLLAGINLFQGINHAIDALSWLADRARDRCRRPRGPGDEPAVLGAARLDVKPNVQALTKEGQKMAP</sequence>
<proteinExistence type="predicted"/>
<organism evidence="1 2">
    <name type="scientific">Amphibalanus amphitrite</name>
    <name type="common">Striped barnacle</name>
    <name type="synonym">Balanus amphitrite</name>
    <dbReference type="NCBI Taxonomy" id="1232801"/>
    <lineage>
        <taxon>Eukaryota</taxon>
        <taxon>Metazoa</taxon>
        <taxon>Ecdysozoa</taxon>
        <taxon>Arthropoda</taxon>
        <taxon>Crustacea</taxon>
        <taxon>Multicrustacea</taxon>
        <taxon>Cirripedia</taxon>
        <taxon>Thoracica</taxon>
        <taxon>Thoracicalcarea</taxon>
        <taxon>Balanomorpha</taxon>
        <taxon>Balanoidea</taxon>
        <taxon>Balanidae</taxon>
        <taxon>Amphibalaninae</taxon>
        <taxon>Amphibalanus</taxon>
    </lineage>
</organism>
<evidence type="ECO:0000313" key="1">
    <source>
        <dbReference type="EMBL" id="KAF0305760.1"/>
    </source>
</evidence>
<evidence type="ECO:0000313" key="2">
    <source>
        <dbReference type="Proteomes" id="UP000440578"/>
    </source>
</evidence>